<accession>A0A9W6C489</accession>
<protein>
    <recommendedName>
        <fullName evidence="1">Transposase (putative) YhgA-like domain-containing protein</fullName>
    </recommendedName>
</protein>
<gene>
    <name evidence="2" type="ORF">Selli1_06120</name>
</gene>
<dbReference type="GO" id="GO:0006310">
    <property type="term" value="P:DNA recombination"/>
    <property type="evidence" value="ECO:0007669"/>
    <property type="project" value="TreeGrafter"/>
</dbReference>
<evidence type="ECO:0000259" key="1">
    <source>
        <dbReference type="Pfam" id="PF04754"/>
    </source>
</evidence>
<dbReference type="InterPro" id="IPR006842">
    <property type="entry name" value="Transposase_31"/>
</dbReference>
<sequence length="363" mass="41780">MTKTNSHKPKTSTQNKKVKDSGARLIFGDPILCAQFLRGYTDIELLKDVQPEDIEDVTDRFISVWQEERDSDTVKKIHLKNQEDIDTLYLITLIEHQTKVDYDMSFRILRYIVLILTDYAAEAEKKQAGCTALKGFRYPPVLPIVFYDGDRNWTAAKNFQERTALSDLLGEYIPNFQYLVVPLSRYSNQELIEKEDELSLIMLIDKLRSSAEFHELAEIPDDYLEKISRDSPESLLKLIAKIIAAFLHRLNIPKEEIGDFTDQIERRDFTMLFEHFEAYDVQAERAKARAKGEAEGQARGKARGKADSILLLLSDLGAVPEALRERIMDETDMECLDQWIRGAARASSVEEFTEKYLPDLKEA</sequence>
<evidence type="ECO:0000313" key="3">
    <source>
        <dbReference type="Proteomes" id="UP001145145"/>
    </source>
</evidence>
<dbReference type="GO" id="GO:1990238">
    <property type="term" value="F:double-stranded DNA endonuclease activity"/>
    <property type="evidence" value="ECO:0007669"/>
    <property type="project" value="TreeGrafter"/>
</dbReference>
<reference evidence="2 3" key="1">
    <citation type="journal article" date="2023" name="Int. J. Syst. Evol. Microbiol.">
        <title>Sellimonas catena sp. nov., isolated from human faeces.</title>
        <authorList>
            <person name="Hisatomi A."/>
            <person name="Ohkuma M."/>
            <person name="Sakamoto M."/>
        </authorList>
    </citation>
    <scope>NUCLEOTIDE SEQUENCE [LARGE SCALE GENOMIC DNA]</scope>
    <source>
        <strain evidence="2 3">12EGH17</strain>
    </source>
</reference>
<comment type="caution">
    <text evidence="2">The sequence shown here is derived from an EMBL/GenBank/DDBJ whole genome shotgun (WGS) entry which is preliminary data.</text>
</comment>
<dbReference type="AlphaFoldDB" id="A0A9W6C489"/>
<dbReference type="Pfam" id="PF04754">
    <property type="entry name" value="Transposase_31"/>
    <property type="match status" value="1"/>
</dbReference>
<dbReference type="EMBL" id="BSBO01000004">
    <property type="protein sequence ID" value="GLG03438.1"/>
    <property type="molecule type" value="Genomic_DNA"/>
</dbReference>
<organism evidence="2 3">
    <name type="scientific">Sellimonas catena</name>
    <dbReference type="NCBI Taxonomy" id="2994035"/>
    <lineage>
        <taxon>Bacteria</taxon>
        <taxon>Bacillati</taxon>
        <taxon>Bacillota</taxon>
        <taxon>Clostridia</taxon>
        <taxon>Lachnospirales</taxon>
        <taxon>Lachnospiraceae</taxon>
        <taxon>Sellimonas</taxon>
    </lineage>
</organism>
<evidence type="ECO:0000313" key="2">
    <source>
        <dbReference type="EMBL" id="GLG03438.1"/>
    </source>
</evidence>
<dbReference type="PANTHER" id="PTHR34611">
    <property type="match status" value="1"/>
</dbReference>
<dbReference type="RefSeq" id="WP_281872278.1">
    <property type="nucleotide sequence ID" value="NZ_BSBO01000004.1"/>
</dbReference>
<name>A0A9W6C489_9FIRM</name>
<dbReference type="InterPro" id="IPR051699">
    <property type="entry name" value="Rpn/YhgA-like_nuclease"/>
</dbReference>
<dbReference type="Proteomes" id="UP001145145">
    <property type="component" value="Unassembled WGS sequence"/>
</dbReference>
<feature type="domain" description="Transposase (putative) YhgA-like" evidence="1">
    <location>
        <begin position="24"/>
        <end position="219"/>
    </location>
</feature>
<keyword evidence="3" id="KW-1185">Reference proteome</keyword>
<proteinExistence type="predicted"/>
<dbReference type="PANTHER" id="PTHR34611:SF2">
    <property type="entry name" value="INACTIVE RECOMBINATION-PROMOTING NUCLEASE-LIKE PROTEIN RPNE-RELATED"/>
    <property type="match status" value="1"/>
</dbReference>